<dbReference type="VEuPathDB" id="VectorBase:GPPI020587"/>
<evidence type="ECO:0000313" key="2">
    <source>
        <dbReference type="EnsemblMetazoa" id="GPPI020587-PA"/>
    </source>
</evidence>
<dbReference type="EMBL" id="JXJN01009178">
    <property type="status" value="NOT_ANNOTATED_CDS"/>
    <property type="molecule type" value="Genomic_DNA"/>
</dbReference>
<evidence type="ECO:0000313" key="3">
    <source>
        <dbReference type="Proteomes" id="UP000092460"/>
    </source>
</evidence>
<sequence length="70" mass="7596">MKLVETATILMDDVIDLCAVSAMSDLMGLFLIVLLAFLARHDCLARSDDRGMLVPRELNGCVGKLMPGIC</sequence>
<accession>A0A1B0B6N4</accession>
<name>A0A1B0B6N4_9MUSC</name>
<protein>
    <submittedName>
        <fullName evidence="2">Uncharacterized protein</fullName>
    </submittedName>
</protein>
<reference evidence="3" key="1">
    <citation type="submission" date="2015-01" db="EMBL/GenBank/DDBJ databases">
        <authorList>
            <person name="Aksoy S."/>
            <person name="Warren W."/>
            <person name="Wilson R.K."/>
        </authorList>
    </citation>
    <scope>NUCLEOTIDE SEQUENCE [LARGE SCALE GENOMIC DNA]</scope>
    <source>
        <strain evidence="3">IAEA</strain>
    </source>
</reference>
<dbReference type="EnsemblMetazoa" id="GPPI020587-RA">
    <property type="protein sequence ID" value="GPPI020587-PA"/>
    <property type="gene ID" value="GPPI020587"/>
</dbReference>
<keyword evidence="1" id="KW-0472">Membrane</keyword>
<evidence type="ECO:0000256" key="1">
    <source>
        <dbReference type="SAM" id="Phobius"/>
    </source>
</evidence>
<reference evidence="2" key="2">
    <citation type="submission" date="2020-05" db="UniProtKB">
        <authorList>
            <consortium name="EnsemblMetazoa"/>
        </authorList>
    </citation>
    <scope>IDENTIFICATION</scope>
    <source>
        <strain evidence="2">IAEA</strain>
    </source>
</reference>
<organism evidence="2 3">
    <name type="scientific">Glossina palpalis gambiensis</name>
    <dbReference type="NCBI Taxonomy" id="67801"/>
    <lineage>
        <taxon>Eukaryota</taxon>
        <taxon>Metazoa</taxon>
        <taxon>Ecdysozoa</taxon>
        <taxon>Arthropoda</taxon>
        <taxon>Hexapoda</taxon>
        <taxon>Insecta</taxon>
        <taxon>Pterygota</taxon>
        <taxon>Neoptera</taxon>
        <taxon>Endopterygota</taxon>
        <taxon>Diptera</taxon>
        <taxon>Brachycera</taxon>
        <taxon>Muscomorpha</taxon>
        <taxon>Hippoboscoidea</taxon>
        <taxon>Glossinidae</taxon>
        <taxon>Glossina</taxon>
    </lineage>
</organism>
<feature type="transmembrane region" description="Helical" evidence="1">
    <location>
        <begin position="20"/>
        <end position="39"/>
    </location>
</feature>
<keyword evidence="3" id="KW-1185">Reference proteome</keyword>
<dbReference type="Proteomes" id="UP000092460">
    <property type="component" value="Unassembled WGS sequence"/>
</dbReference>
<keyword evidence="1" id="KW-0812">Transmembrane</keyword>
<keyword evidence="1" id="KW-1133">Transmembrane helix</keyword>
<proteinExistence type="predicted"/>
<dbReference type="AlphaFoldDB" id="A0A1B0B6N4"/>